<comment type="function">
    <text evidence="9">Interacts with target proteins during translocation into the lumen of the endoplasmic reticulum. Protects unfolded target proteins against degradation and facilitate correct glycosylation.</text>
</comment>
<comment type="subunit">
    <text evidence="8">Interacts with SEC61B, SEC61A1 and the SEC61 complex. Interacts with CANX.</text>
</comment>
<feature type="transmembrane region" description="Helical" evidence="9">
    <location>
        <begin position="44"/>
        <end position="63"/>
    </location>
</feature>
<dbReference type="PANTHER" id="PTHR15601:SF14">
    <property type="entry name" value="STRESS-ASSOCIATED ENDOPLASMIC RETICULUM PROTEIN 1"/>
    <property type="match status" value="1"/>
</dbReference>
<dbReference type="GO" id="GO:0005881">
    <property type="term" value="C:cytoplasmic microtubule"/>
    <property type="evidence" value="ECO:0007669"/>
    <property type="project" value="Ensembl"/>
</dbReference>
<evidence type="ECO:0000256" key="1">
    <source>
        <dbReference type="ARBA" id="ARBA00005500"/>
    </source>
</evidence>
<evidence type="ECO:0000256" key="5">
    <source>
        <dbReference type="ARBA" id="ARBA00023136"/>
    </source>
</evidence>
<evidence type="ECO:0000313" key="11">
    <source>
        <dbReference type="Proteomes" id="UP000694564"/>
    </source>
</evidence>
<dbReference type="OrthoDB" id="16679at2759"/>
<evidence type="ECO:0000256" key="4">
    <source>
        <dbReference type="ARBA" id="ARBA00022989"/>
    </source>
</evidence>
<name>A0A8D2DDA2_SCIVU</name>
<keyword evidence="6" id="KW-0834">Unfolded protein response</keyword>
<keyword evidence="3 9" id="KW-0256">Endoplasmic reticulum</keyword>
<keyword evidence="2 9" id="KW-0812">Transmembrane</keyword>
<dbReference type="InterPro" id="IPR010580">
    <property type="entry name" value="ER_stress-assoc"/>
</dbReference>
<evidence type="ECO:0000256" key="9">
    <source>
        <dbReference type="RuleBase" id="RU364120"/>
    </source>
</evidence>
<proteinExistence type="inferred from homology"/>
<dbReference type="AlphaFoldDB" id="A0A8D2DDA2"/>
<sequence length="75" mass="8258">MRSCCCQAAEQRIQMAEERPSKDITQRSNVAKISRNAPEEKAKAGPWLLLVLCIFVVGGSATFQTMQSIRMGMGP</sequence>
<dbReference type="Proteomes" id="UP000694564">
    <property type="component" value="Chromosome X"/>
</dbReference>
<dbReference type="GO" id="GO:0005789">
    <property type="term" value="C:endoplasmic reticulum membrane"/>
    <property type="evidence" value="ECO:0007669"/>
    <property type="project" value="UniProtKB-SubCell"/>
</dbReference>
<comment type="subcellular location">
    <subcellularLocation>
        <location evidence="9">Membrane</location>
        <topology evidence="9">Single-pass membrane protein</topology>
    </subcellularLocation>
    <subcellularLocation>
        <location evidence="9">Endoplasmic reticulum membrane</location>
        <topology evidence="9">Single-pass membrane protein</topology>
    </subcellularLocation>
</comment>
<dbReference type="GO" id="GO:0030968">
    <property type="term" value="P:endoplasmic reticulum unfolded protein response"/>
    <property type="evidence" value="ECO:0007669"/>
    <property type="project" value="TreeGrafter"/>
</dbReference>
<keyword evidence="11" id="KW-1185">Reference proteome</keyword>
<reference evidence="10" key="1">
    <citation type="submission" date="2025-08" db="UniProtKB">
        <authorList>
            <consortium name="Ensembl"/>
        </authorList>
    </citation>
    <scope>IDENTIFICATION</scope>
</reference>
<dbReference type="PANTHER" id="PTHR15601">
    <property type="entry name" value="STRESS ASSOCIATED ENDOPLASMIC RETICULUM PROTEIN SERP1/RAMP4"/>
    <property type="match status" value="1"/>
</dbReference>
<evidence type="ECO:0000256" key="8">
    <source>
        <dbReference type="ARBA" id="ARBA00038831"/>
    </source>
</evidence>
<comment type="similarity">
    <text evidence="1 9">Belongs to the RAMP4 family.</text>
</comment>
<reference evidence="10" key="2">
    <citation type="submission" date="2025-09" db="UniProtKB">
        <authorList>
            <consortium name="Ensembl"/>
        </authorList>
    </citation>
    <scope>IDENTIFICATION</scope>
</reference>
<comment type="function">
    <text evidence="7">Interacts with target proteins during their translocation into the lumen of the endoplasmic reticulum. Protects unfolded target proteins against degradation during ER stress. May facilitate glycosylation of target proteins after termination of ER stress. May modulate the use of N-glycosylation sites on target proteins.</text>
</comment>
<dbReference type="GeneTree" id="ENSGT00940000161729"/>
<organism evidence="10 11">
    <name type="scientific">Sciurus vulgaris</name>
    <name type="common">Eurasian red squirrel</name>
    <dbReference type="NCBI Taxonomy" id="55149"/>
    <lineage>
        <taxon>Eukaryota</taxon>
        <taxon>Metazoa</taxon>
        <taxon>Chordata</taxon>
        <taxon>Craniata</taxon>
        <taxon>Vertebrata</taxon>
        <taxon>Euteleostomi</taxon>
        <taxon>Mammalia</taxon>
        <taxon>Eutheria</taxon>
        <taxon>Euarchontoglires</taxon>
        <taxon>Glires</taxon>
        <taxon>Rodentia</taxon>
        <taxon>Sciuromorpha</taxon>
        <taxon>Sciuridae</taxon>
        <taxon>Sciurinae</taxon>
        <taxon>Sciurini</taxon>
        <taxon>Sciurus</taxon>
    </lineage>
</organism>
<evidence type="ECO:0000313" key="10">
    <source>
        <dbReference type="Ensembl" id="ENSSVLP00005022595.1"/>
    </source>
</evidence>
<keyword evidence="4 9" id="KW-1133">Transmembrane helix</keyword>
<accession>A0A8D2DDA2</accession>
<evidence type="ECO:0000256" key="3">
    <source>
        <dbReference type="ARBA" id="ARBA00022824"/>
    </source>
</evidence>
<evidence type="ECO:0000256" key="7">
    <source>
        <dbReference type="ARBA" id="ARBA00037157"/>
    </source>
</evidence>
<protein>
    <recommendedName>
        <fullName evidence="9">Stress-associated endoplasmic reticulum protein</fullName>
    </recommendedName>
</protein>
<evidence type="ECO:0000256" key="6">
    <source>
        <dbReference type="ARBA" id="ARBA00023230"/>
    </source>
</evidence>
<dbReference type="Pfam" id="PF06624">
    <property type="entry name" value="RAMP4"/>
    <property type="match status" value="1"/>
</dbReference>
<keyword evidence="5 9" id="KW-0472">Membrane</keyword>
<gene>
    <name evidence="10" type="primary">SERP1</name>
</gene>
<dbReference type="Ensembl" id="ENSSVLT00005025128.1">
    <property type="protein sequence ID" value="ENSSVLP00005022595.1"/>
    <property type="gene ID" value="ENSSVLG00005017996.1"/>
</dbReference>
<evidence type="ECO:0000256" key="2">
    <source>
        <dbReference type="ARBA" id="ARBA00022692"/>
    </source>
</evidence>